<dbReference type="RefSeq" id="WP_197661775.1">
    <property type="nucleotide sequence ID" value="NZ_JAEAGR010000012.1"/>
</dbReference>
<feature type="domain" description="N-acetyltransferase" evidence="1">
    <location>
        <begin position="1"/>
        <end position="153"/>
    </location>
</feature>
<reference evidence="2" key="1">
    <citation type="submission" date="2020-12" db="EMBL/GenBank/DDBJ databases">
        <title>M. sibirica DSM 26468T genome.</title>
        <authorList>
            <person name="Thieme N."/>
            <person name="Rettenmaier R."/>
            <person name="Zverlov V."/>
            <person name="Liebl W."/>
        </authorList>
    </citation>
    <scope>NUCLEOTIDE SEQUENCE</scope>
    <source>
        <strain evidence="2">DSM 26468</strain>
    </source>
</reference>
<dbReference type="InterPro" id="IPR016181">
    <property type="entry name" value="Acyl_CoA_acyltransferase"/>
</dbReference>
<dbReference type="AlphaFoldDB" id="A0A8J7KX99"/>
<dbReference type="PANTHER" id="PTHR43451:SF1">
    <property type="entry name" value="ACETYLTRANSFERASE"/>
    <property type="match status" value="1"/>
</dbReference>
<dbReference type="GO" id="GO:0016747">
    <property type="term" value="F:acyltransferase activity, transferring groups other than amino-acyl groups"/>
    <property type="evidence" value="ECO:0007669"/>
    <property type="project" value="InterPro"/>
</dbReference>
<sequence length="163" mass="18687">MIIAKATPASLDAVYEIVHTTIKNIYPNYYPTEVVDFFLNYHNTSKLEADINNGNVYVLSVDDIFVGTGSIIESNNIGRLYVKPEYQGMGYGKIIMNDLEEIVALNFDTAVIEASLPAYDFYLKHGYKPMEYHKYKVENNRILCYYIMKKNLKNNIDNEMGNA</sequence>
<dbReference type="Gene3D" id="3.40.630.30">
    <property type="match status" value="1"/>
</dbReference>
<gene>
    <name evidence="2" type="ORF">I5677_11565</name>
</gene>
<dbReference type="Proteomes" id="UP000623269">
    <property type="component" value="Unassembled WGS sequence"/>
</dbReference>
<name>A0A8J7KX99_9FIRM</name>
<dbReference type="EMBL" id="JAEAGR010000012">
    <property type="protein sequence ID" value="MBH1941532.1"/>
    <property type="molecule type" value="Genomic_DNA"/>
</dbReference>
<dbReference type="PROSITE" id="PS51186">
    <property type="entry name" value="GNAT"/>
    <property type="match status" value="1"/>
</dbReference>
<dbReference type="CDD" id="cd04301">
    <property type="entry name" value="NAT_SF"/>
    <property type="match status" value="1"/>
</dbReference>
<accession>A0A8J7KX99</accession>
<dbReference type="Pfam" id="PF13673">
    <property type="entry name" value="Acetyltransf_10"/>
    <property type="match status" value="1"/>
</dbReference>
<evidence type="ECO:0000259" key="1">
    <source>
        <dbReference type="PROSITE" id="PS51186"/>
    </source>
</evidence>
<dbReference type="PANTHER" id="PTHR43451">
    <property type="entry name" value="ACETYLTRANSFERASE (GNAT) FAMILY PROTEIN"/>
    <property type="match status" value="1"/>
</dbReference>
<evidence type="ECO:0000313" key="2">
    <source>
        <dbReference type="EMBL" id="MBH1941532.1"/>
    </source>
</evidence>
<dbReference type="SUPFAM" id="SSF55729">
    <property type="entry name" value="Acyl-CoA N-acyltransferases (Nat)"/>
    <property type="match status" value="1"/>
</dbReference>
<dbReference type="InterPro" id="IPR000182">
    <property type="entry name" value="GNAT_dom"/>
</dbReference>
<dbReference type="InterPro" id="IPR052564">
    <property type="entry name" value="N-acetyltrans/Recomb-assoc"/>
</dbReference>
<keyword evidence="3" id="KW-1185">Reference proteome</keyword>
<comment type="caution">
    <text evidence="2">The sequence shown here is derived from an EMBL/GenBank/DDBJ whole genome shotgun (WGS) entry which is preliminary data.</text>
</comment>
<protein>
    <submittedName>
        <fullName evidence="2">GNAT family N-acetyltransferase</fullName>
    </submittedName>
</protein>
<proteinExistence type="predicted"/>
<organism evidence="2 3">
    <name type="scientific">Mobilitalea sibirica</name>
    <dbReference type="NCBI Taxonomy" id="1462919"/>
    <lineage>
        <taxon>Bacteria</taxon>
        <taxon>Bacillati</taxon>
        <taxon>Bacillota</taxon>
        <taxon>Clostridia</taxon>
        <taxon>Lachnospirales</taxon>
        <taxon>Lachnospiraceae</taxon>
        <taxon>Mobilitalea</taxon>
    </lineage>
</organism>
<evidence type="ECO:0000313" key="3">
    <source>
        <dbReference type="Proteomes" id="UP000623269"/>
    </source>
</evidence>